<dbReference type="AlphaFoldDB" id="A0AA35NPN3"/>
<dbReference type="Proteomes" id="UP001162087">
    <property type="component" value="Chromosome 2"/>
</dbReference>
<dbReference type="EMBL" id="OX365897">
    <property type="protein sequence ID" value="CAI4055601.1"/>
    <property type="molecule type" value="Genomic_DNA"/>
</dbReference>
<dbReference type="InterPro" id="IPR043987">
    <property type="entry name" value="CCZ1/INTU/HSP4_longin_1"/>
</dbReference>
<dbReference type="PANTHER" id="PTHR13056">
    <property type="entry name" value="VACUOLAR FUSION PROTEIN CCZ1 HOMOLOG-RELATED"/>
    <property type="match status" value="1"/>
</dbReference>
<evidence type="ECO:0000256" key="1">
    <source>
        <dbReference type="ARBA" id="ARBA00005352"/>
    </source>
</evidence>
<dbReference type="PANTHER" id="PTHR13056:SF0">
    <property type="entry name" value="VACUOLAR FUSION PROTEIN CCZ1 HOMOLOG-RELATED"/>
    <property type="match status" value="1"/>
</dbReference>
<name>A0AA35NPN3_SACK1</name>
<protein>
    <recommendedName>
        <fullName evidence="3">CCZ1/INTU/HSP4 first Longin domain-containing protein</fullName>
    </recommendedName>
</protein>
<gene>
    <name evidence="4" type="primary">SKDI02G2410</name>
    <name evidence="4" type="ORF">SKDI_02G2410</name>
</gene>
<evidence type="ECO:0000259" key="3">
    <source>
        <dbReference type="Pfam" id="PF19031"/>
    </source>
</evidence>
<sequence length="715" mass="82675">MRLRYITVFDPSRSTNENDTFKQLLLFHYFGNTDSVPSLNEKLSTIGIIQGIWSLTSSDDQLKDSEKMIELNNDIILCIKVESKFFISLAISNTDDDHGTIPFQYFNSYLWLSYKFFKLLNGPFAGFSRDFNKLTDLLNEFVIPFWNDIYLNLETVTNRSFTVIWPDFYKRADFQHGTSIPIDKNTDKEAWDTVILQKILLDKKSYLGIKDILVYHLPKCTRAHTRESIGTKTYGLVRNFSSDLNTLPDISNWLYHLHHTYGEISSHILTGNAHFKQDLQLEEERERNQTTDEGQEEEIIVEEEERQQQRQQQQQQQQQEASQNHTKGLSLSERMIRNVTLPITFAYDAIHEVSTTTGVSSSLSMIMDYVPRPHWSFMSSSSDKSTSNNKYSSNHGSSNANTALITDSESMGGTIGNSRFGFLVSPLNSNLLPPSYQALKLNLKFENSKDNETFYNCLFWYFDDFLIVIVCDPSFSRVWENDYLKDLNFQLCQSMKRLKSEIFNLKDCDTMESFGYVIRDSITNEIESSIPFGSPKMSSNENISTLQLAINGIDQFINDNSNSISLANWNPITIMGGFNTSSRNNITQGSENEEDDNNQALIRRYLNFLNLMSTEKLWDLQIDILQFLGSLQNSKRDPEYFQEERLLKLNNGILCYIKETNSKLVIIIKNWFQHDGTTKAVKQKHHSISNAIQKSSLFQSLGRDVIDWWESREIY</sequence>
<evidence type="ECO:0000313" key="5">
    <source>
        <dbReference type="Proteomes" id="UP001162087"/>
    </source>
</evidence>
<keyword evidence="5" id="KW-1185">Reference proteome</keyword>
<dbReference type="GeneID" id="80922421"/>
<reference evidence="4" key="1">
    <citation type="submission" date="2022-10" db="EMBL/GenBank/DDBJ databases">
        <authorList>
            <person name="Byrne P K."/>
        </authorList>
    </citation>
    <scope>NUCLEOTIDE SEQUENCE</scope>
    <source>
        <strain evidence="4">IFO1802</strain>
    </source>
</reference>
<organism evidence="4 5">
    <name type="scientific">Saccharomyces kudriavzevii (strain ATCC MYA-4449 / AS 2.2408 / CBS 8840 / NBRC 1802 / NCYC 2889)</name>
    <name type="common">Yeast</name>
    <dbReference type="NCBI Taxonomy" id="226230"/>
    <lineage>
        <taxon>Eukaryota</taxon>
        <taxon>Fungi</taxon>
        <taxon>Dikarya</taxon>
        <taxon>Ascomycota</taxon>
        <taxon>Saccharomycotina</taxon>
        <taxon>Saccharomycetes</taxon>
        <taxon>Saccharomycetales</taxon>
        <taxon>Saccharomycetaceae</taxon>
        <taxon>Saccharomyces</taxon>
    </lineage>
</organism>
<comment type="similarity">
    <text evidence="1">Belongs to the CCZ1 family.</text>
</comment>
<evidence type="ECO:0000313" key="4">
    <source>
        <dbReference type="EMBL" id="CAI4055601.1"/>
    </source>
</evidence>
<dbReference type="InterPro" id="IPR013176">
    <property type="entry name" value="Ccz1"/>
</dbReference>
<evidence type="ECO:0000256" key="2">
    <source>
        <dbReference type="SAM" id="MobiDB-lite"/>
    </source>
</evidence>
<proteinExistence type="inferred from homology"/>
<dbReference type="GO" id="GO:0016192">
    <property type="term" value="P:vesicle-mediated transport"/>
    <property type="evidence" value="ECO:0007669"/>
    <property type="project" value="InterPro"/>
</dbReference>
<feature type="region of interest" description="Disordered" evidence="2">
    <location>
        <begin position="378"/>
        <end position="399"/>
    </location>
</feature>
<dbReference type="Pfam" id="PF19031">
    <property type="entry name" value="Intu_longin_1"/>
    <property type="match status" value="1"/>
</dbReference>
<feature type="compositionally biased region" description="Low complexity" evidence="2">
    <location>
        <begin position="378"/>
        <end position="394"/>
    </location>
</feature>
<feature type="region of interest" description="Disordered" evidence="2">
    <location>
        <begin position="303"/>
        <end position="331"/>
    </location>
</feature>
<dbReference type="RefSeq" id="XP_056086121.1">
    <property type="nucleotide sequence ID" value="XM_056229293.1"/>
</dbReference>
<feature type="compositionally biased region" description="Low complexity" evidence="2">
    <location>
        <begin position="309"/>
        <end position="320"/>
    </location>
</feature>
<accession>A0AA35NPN3</accession>
<feature type="domain" description="CCZ1/INTU/HSP4 first Longin" evidence="3">
    <location>
        <begin position="3"/>
        <end position="122"/>
    </location>
</feature>
<dbReference type="GO" id="GO:0035658">
    <property type="term" value="C:Mon1-Ccz1 complex"/>
    <property type="evidence" value="ECO:0007669"/>
    <property type="project" value="InterPro"/>
</dbReference>